<evidence type="ECO:0000259" key="1">
    <source>
        <dbReference type="Pfam" id="PF03713"/>
    </source>
</evidence>
<dbReference type="Pfam" id="PF03713">
    <property type="entry name" value="DUF305"/>
    <property type="match status" value="1"/>
</dbReference>
<dbReference type="Gene3D" id="1.20.1260.10">
    <property type="match status" value="1"/>
</dbReference>
<protein>
    <recommendedName>
        <fullName evidence="1">DUF305 domain-containing protein</fullName>
    </recommendedName>
</protein>
<evidence type="ECO:0000313" key="2">
    <source>
        <dbReference type="EMBL" id="QDY51737.1"/>
    </source>
</evidence>
<organism evidence="2">
    <name type="scientific">Mimiviridae sp. ChoanoV1</name>
    <dbReference type="NCBI Taxonomy" id="2596887"/>
    <lineage>
        <taxon>Viruses</taxon>
        <taxon>Varidnaviria</taxon>
        <taxon>Bamfordvirae</taxon>
        <taxon>Nucleocytoviricota</taxon>
        <taxon>Megaviricetes</taxon>
        <taxon>Imitervirales</taxon>
        <taxon>Schizomimiviridae</taxon>
    </lineage>
</organism>
<proteinExistence type="predicted"/>
<feature type="domain" description="DUF305" evidence="1">
    <location>
        <begin position="36"/>
        <end position="197"/>
    </location>
</feature>
<sequence>MECLFIILILSIIILYTIINLQESNFSNPCTDYLSDNEFLEHMIPHHQVAVDMSLMLQPISKNPTMQHIYRKIIWQQNYEIEVMKEMVDRLPKPISKTNIHNNYEKSKLSFYFPEKTKSKDGECDPLFFKPNDHKKHMEHMKLTDKSYLEHMIPHHQVAVDMCYRLLKHTKNNFLIGLCYDIIREQEYEIMIMNELLENPWNYQSNLIK</sequence>
<dbReference type="InterPro" id="IPR005183">
    <property type="entry name" value="DUF305_CopM-like"/>
</dbReference>
<dbReference type="PANTHER" id="PTHR36933:SF1">
    <property type="entry name" value="SLL0788 PROTEIN"/>
    <property type="match status" value="1"/>
</dbReference>
<reference evidence="2" key="1">
    <citation type="submission" date="2018-11" db="EMBL/GenBank/DDBJ databases">
        <title>A distinct lineage of giant viruses engineers rhodopsin photosystems in predatory marine eukaryotes.</title>
        <authorList>
            <person name="Needham D.M."/>
            <person name="Yoshizawa S."/>
            <person name="Hosaka T."/>
            <person name="Poirier C."/>
            <person name="Choi C.-J."/>
            <person name="Hehenberger E."/>
            <person name="Irwin N.A.T."/>
            <person name="Wilken S."/>
            <person name="Yung C.-M."/>
            <person name="Bachy C."/>
            <person name="Kurihara R."/>
            <person name="Nakajima Y."/>
            <person name="Kojima K."/>
            <person name="Kimura-Someya T."/>
            <person name="Leonard G."/>
            <person name="Malmstrom R.R."/>
            <person name="Mende D."/>
            <person name="Olson D.K."/>
            <person name="Sudo Y."/>
            <person name="Sudek S."/>
            <person name="Richards T.A."/>
            <person name="DeLong E.F."/>
            <person name="Keeling P.J."/>
            <person name="Santoro A.E."/>
            <person name="Shirouzu M."/>
            <person name="Iwasaki W."/>
            <person name="Worden A.Z."/>
        </authorList>
    </citation>
    <scope>NUCLEOTIDE SEQUENCE</scope>
</reference>
<dbReference type="EMBL" id="MK250085">
    <property type="protein sequence ID" value="QDY51737.1"/>
    <property type="molecule type" value="Genomic_DNA"/>
</dbReference>
<gene>
    <name evidence="2" type="ORF">1_122</name>
</gene>
<accession>A0A5B8IFI3</accession>
<name>A0A5B8IFI3_9VIRU</name>
<dbReference type="PANTHER" id="PTHR36933">
    <property type="entry name" value="SLL0788 PROTEIN"/>
    <property type="match status" value="1"/>
</dbReference>
<dbReference type="InterPro" id="IPR012347">
    <property type="entry name" value="Ferritin-like"/>
</dbReference>